<feature type="domain" description="PIH1 N-terminal" evidence="3">
    <location>
        <begin position="72"/>
        <end position="212"/>
    </location>
</feature>
<protein>
    <recommendedName>
        <fullName evidence="2">PIH1 domain-containing protein 1</fullName>
    </recommendedName>
</protein>
<dbReference type="InParanoid" id="A0A024G2W8"/>
<gene>
    <name evidence="5" type="ORF">BN9_017800</name>
</gene>
<sequence>MIQTAQMSENKYEWQKGSSIHNTVNLEKKFKCENDDKRSHNDAMTAEEQQSFLSALRKPEFRALLDEYMQEISDPNNRAETEAYLKQLEAENKVPKDKILITPIPVFVIKTKYSCEEENEPTGKIFINVCMHEKIKAPSSTMETSAGASKGTNWHLPYSIGPERKEKDHCGHPTSTFDVVYHPRTIENSRKQEIFRKMLIDTAIEATRKQYQGCDTGTSNVDKNYRILKGVCYKSGEPIRMCLPKDHSSQFQPPLETPETYSDNEALSGLTTISNTPAKINTSRTRKEMQYELIYRGEHDWMDHMMCYGNAKDLKRPKEIIVKIPFPSRENSNGIILEVSEKEVQIIHSDEFDTLKVDLPFPILKDEGFARFNQSTRELVITLPVQTPQRPIVPFEVREATEDPQEHPDLSGHLYEHVERSAEKSSTSKAKPRTKSVEFDAFIPVRETALMVSNDPIYQKTDTSIGDSEGHSEIDRPLVSNHSVMVEEHANAPLYTTHETATELTIFIHVPLIEADSIRVHRLDKSLRVDFKCKTKSDAQSSDVASASTSEMYQLEFNTQIVPYKIGSWEIDTATENAALVLHKLISHDEDTGTILQAPKIPEQEPLRIELRTSLLYELD</sequence>
<evidence type="ECO:0000259" key="3">
    <source>
        <dbReference type="Pfam" id="PF08190"/>
    </source>
</evidence>
<keyword evidence="6" id="KW-1185">Reference proteome</keyword>
<evidence type="ECO:0000313" key="6">
    <source>
        <dbReference type="Proteomes" id="UP000053237"/>
    </source>
</evidence>
<evidence type="ECO:0000259" key="4">
    <source>
        <dbReference type="Pfam" id="PF18201"/>
    </source>
</evidence>
<dbReference type="OrthoDB" id="5135119at2759"/>
<dbReference type="Pfam" id="PF18201">
    <property type="entry name" value="PIH1_CS"/>
    <property type="match status" value="1"/>
</dbReference>
<dbReference type="GO" id="GO:0005737">
    <property type="term" value="C:cytoplasm"/>
    <property type="evidence" value="ECO:0007669"/>
    <property type="project" value="TreeGrafter"/>
</dbReference>
<reference evidence="5 6" key="1">
    <citation type="submission" date="2012-05" db="EMBL/GenBank/DDBJ databases">
        <title>Recombination and specialization in a pathogen metapopulation.</title>
        <authorList>
            <person name="Gardiner A."/>
            <person name="Kemen E."/>
            <person name="Schultz-Larsen T."/>
            <person name="MacLean D."/>
            <person name="Van Oosterhout C."/>
            <person name="Jones J.D.G."/>
        </authorList>
    </citation>
    <scope>NUCLEOTIDE SEQUENCE [LARGE SCALE GENOMIC DNA]</scope>
    <source>
        <strain evidence="5 6">Ac Nc2</strain>
    </source>
</reference>
<organism evidence="5 6">
    <name type="scientific">Albugo candida</name>
    <dbReference type="NCBI Taxonomy" id="65357"/>
    <lineage>
        <taxon>Eukaryota</taxon>
        <taxon>Sar</taxon>
        <taxon>Stramenopiles</taxon>
        <taxon>Oomycota</taxon>
        <taxon>Peronosporomycetes</taxon>
        <taxon>Albuginales</taxon>
        <taxon>Albuginaceae</taxon>
        <taxon>Albugo</taxon>
    </lineage>
</organism>
<feature type="domain" description="PIH1D1/2/3 CS-like" evidence="4">
    <location>
        <begin position="288"/>
        <end position="386"/>
    </location>
</feature>
<comment type="caution">
    <text evidence="5">The sequence shown here is derived from an EMBL/GenBank/DDBJ whole genome shotgun (WGS) entry which is preliminary data.</text>
</comment>
<evidence type="ECO:0000313" key="5">
    <source>
        <dbReference type="EMBL" id="CCI40996.1"/>
    </source>
</evidence>
<dbReference type="EMBL" id="CAIX01000013">
    <property type="protein sequence ID" value="CCI40996.1"/>
    <property type="molecule type" value="Genomic_DNA"/>
</dbReference>
<evidence type="ECO:0000256" key="2">
    <source>
        <dbReference type="ARBA" id="ARBA00040540"/>
    </source>
</evidence>
<dbReference type="AlphaFoldDB" id="A0A024G2W8"/>
<dbReference type="STRING" id="65357.A0A024G2W8"/>
<comment type="similarity">
    <text evidence="1">Belongs to the PIH1 family.</text>
</comment>
<dbReference type="InterPro" id="IPR041442">
    <property type="entry name" value="PIH1D1/2/3_CS-like"/>
</dbReference>
<dbReference type="PANTHER" id="PTHR22997:SF0">
    <property type="entry name" value="PIH1 DOMAIN-CONTAINING PROTEIN 1"/>
    <property type="match status" value="1"/>
</dbReference>
<dbReference type="Proteomes" id="UP000053237">
    <property type="component" value="Unassembled WGS sequence"/>
</dbReference>
<accession>A0A024G2W8</accession>
<proteinExistence type="inferred from homology"/>
<dbReference type="PANTHER" id="PTHR22997">
    <property type="entry name" value="PIH1 DOMAIN-CONTAINING PROTEIN 1"/>
    <property type="match status" value="1"/>
</dbReference>
<dbReference type="Pfam" id="PF08190">
    <property type="entry name" value="PIH1"/>
    <property type="match status" value="1"/>
</dbReference>
<dbReference type="InterPro" id="IPR012981">
    <property type="entry name" value="PIH1_N"/>
</dbReference>
<dbReference type="InterPro" id="IPR050734">
    <property type="entry name" value="PIH1/Kintoun_subfamily"/>
</dbReference>
<name>A0A024G2W8_9STRA</name>
<evidence type="ECO:0000256" key="1">
    <source>
        <dbReference type="ARBA" id="ARBA00008511"/>
    </source>
</evidence>